<reference evidence="9 10" key="1">
    <citation type="journal article" date="2016" name="Nat. Commun.">
        <title>Thousands of microbial genomes shed light on interconnected biogeochemical processes in an aquifer system.</title>
        <authorList>
            <person name="Anantharaman K."/>
            <person name="Brown C.T."/>
            <person name="Hug L.A."/>
            <person name="Sharon I."/>
            <person name="Castelle C.J."/>
            <person name="Probst A.J."/>
            <person name="Thomas B.C."/>
            <person name="Singh A."/>
            <person name="Wilkins M.J."/>
            <person name="Karaoz U."/>
            <person name="Brodie E.L."/>
            <person name="Williams K.H."/>
            <person name="Hubbard S.S."/>
            <person name="Banfield J.F."/>
        </authorList>
    </citation>
    <scope>NUCLEOTIDE SEQUENCE [LARGE SCALE GENOMIC DNA]</scope>
</reference>
<proteinExistence type="inferred from homology"/>
<feature type="transmembrane region" description="Helical" evidence="8">
    <location>
        <begin position="7"/>
        <end position="26"/>
    </location>
</feature>
<feature type="transmembrane region" description="Helical" evidence="8">
    <location>
        <begin position="211"/>
        <end position="232"/>
    </location>
</feature>
<dbReference type="GO" id="GO:0022857">
    <property type="term" value="F:transmembrane transporter activity"/>
    <property type="evidence" value="ECO:0007669"/>
    <property type="project" value="InterPro"/>
</dbReference>
<protein>
    <recommendedName>
        <fullName evidence="11">AI-2E family transporter</fullName>
    </recommendedName>
</protein>
<feature type="transmembrane region" description="Helical" evidence="8">
    <location>
        <begin position="271"/>
        <end position="290"/>
    </location>
</feature>
<dbReference type="InterPro" id="IPR001734">
    <property type="entry name" value="Na/solute_symporter"/>
</dbReference>
<evidence type="ECO:0000313" key="9">
    <source>
        <dbReference type="EMBL" id="OGE43025.1"/>
    </source>
</evidence>
<dbReference type="EMBL" id="MFDM01000019">
    <property type="protein sequence ID" value="OGE43025.1"/>
    <property type="molecule type" value="Genomic_DNA"/>
</dbReference>
<dbReference type="STRING" id="1797785.A3B45_05325"/>
<dbReference type="AlphaFoldDB" id="A0A1F5KQD9"/>
<evidence type="ECO:0000256" key="2">
    <source>
        <dbReference type="ARBA" id="ARBA00009773"/>
    </source>
</evidence>
<dbReference type="GO" id="GO:0005886">
    <property type="term" value="C:plasma membrane"/>
    <property type="evidence" value="ECO:0007669"/>
    <property type="project" value="UniProtKB-SubCell"/>
</dbReference>
<dbReference type="Proteomes" id="UP000178565">
    <property type="component" value="Unassembled WGS sequence"/>
</dbReference>
<evidence type="ECO:0000256" key="1">
    <source>
        <dbReference type="ARBA" id="ARBA00004651"/>
    </source>
</evidence>
<dbReference type="PANTHER" id="PTHR21716">
    <property type="entry name" value="TRANSMEMBRANE PROTEIN"/>
    <property type="match status" value="1"/>
</dbReference>
<gene>
    <name evidence="9" type="ORF">A3B45_05325</name>
</gene>
<organism evidence="9 10">
    <name type="scientific">Candidatus Daviesbacteria bacterium RIFCSPLOWO2_01_FULL_39_12</name>
    <dbReference type="NCBI Taxonomy" id="1797785"/>
    <lineage>
        <taxon>Bacteria</taxon>
        <taxon>Candidatus Daviesiibacteriota</taxon>
    </lineage>
</organism>
<evidence type="ECO:0000256" key="5">
    <source>
        <dbReference type="ARBA" id="ARBA00022692"/>
    </source>
</evidence>
<evidence type="ECO:0008006" key="11">
    <source>
        <dbReference type="Google" id="ProtNLM"/>
    </source>
</evidence>
<keyword evidence="7 8" id="KW-0472">Membrane</keyword>
<evidence type="ECO:0000256" key="6">
    <source>
        <dbReference type="ARBA" id="ARBA00022989"/>
    </source>
</evidence>
<keyword evidence="5 8" id="KW-0812">Transmembrane</keyword>
<evidence type="ECO:0000256" key="4">
    <source>
        <dbReference type="ARBA" id="ARBA00022475"/>
    </source>
</evidence>
<comment type="caution">
    <text evidence="9">The sequence shown here is derived from an EMBL/GenBank/DDBJ whole genome shotgun (WGS) entry which is preliminary data.</text>
</comment>
<keyword evidence="3" id="KW-0813">Transport</keyword>
<feature type="transmembrane region" description="Helical" evidence="8">
    <location>
        <begin position="125"/>
        <end position="151"/>
    </location>
</feature>
<evidence type="ECO:0000313" key="10">
    <source>
        <dbReference type="Proteomes" id="UP000178565"/>
    </source>
</evidence>
<feature type="transmembrane region" description="Helical" evidence="8">
    <location>
        <begin position="32"/>
        <end position="53"/>
    </location>
</feature>
<name>A0A1F5KQD9_9BACT</name>
<dbReference type="InterPro" id="IPR002549">
    <property type="entry name" value="AI-2E-like"/>
</dbReference>
<feature type="transmembrane region" description="Helical" evidence="8">
    <location>
        <begin position="296"/>
        <end position="317"/>
    </location>
</feature>
<feature type="transmembrane region" description="Helical" evidence="8">
    <location>
        <begin position="65"/>
        <end position="86"/>
    </location>
</feature>
<dbReference type="PROSITE" id="PS50283">
    <property type="entry name" value="NA_SOLUT_SYMP_3"/>
    <property type="match status" value="1"/>
</dbReference>
<evidence type="ECO:0000256" key="7">
    <source>
        <dbReference type="ARBA" id="ARBA00023136"/>
    </source>
</evidence>
<evidence type="ECO:0000256" key="8">
    <source>
        <dbReference type="SAM" id="Phobius"/>
    </source>
</evidence>
<keyword evidence="6 8" id="KW-1133">Transmembrane helix</keyword>
<accession>A0A1F5KQD9</accession>
<keyword evidence="4" id="KW-1003">Cell membrane</keyword>
<sequence length="322" mass="35164">MSQRIDISYKTVIFITAFILGLWLLFLIRDLLLILFSSIILMSALSPLVKIFVGLKIPRPLSIAITYLIILGIVAGILASILPPLIEQTTTLLVSLPPLLTQIFNITAIDKSVISQEFANLSRNFLTFTLAAFDNLLTFIFLLVTTFYLLLEKDGLENRVAKLFVGKEERVRKSIVRIEEKLGAWLRGQVILSLLIGFLSYIGLFILNIPYALPLAVLAGLMEVIPIIGPIISAIPPILISLTISPVLALAVTATYFIIQQAENNLIVPQVMKRAVGLNPLIVILAIAVGSRLLGIAGALLAVPIAVVLQIIVTQVIEEGKL</sequence>
<evidence type="ECO:0000256" key="3">
    <source>
        <dbReference type="ARBA" id="ARBA00022448"/>
    </source>
</evidence>
<dbReference type="Pfam" id="PF01594">
    <property type="entry name" value="AI-2E_transport"/>
    <property type="match status" value="1"/>
</dbReference>
<feature type="transmembrane region" description="Helical" evidence="8">
    <location>
        <begin position="238"/>
        <end position="259"/>
    </location>
</feature>
<feature type="transmembrane region" description="Helical" evidence="8">
    <location>
        <begin position="184"/>
        <end position="204"/>
    </location>
</feature>
<dbReference type="PANTHER" id="PTHR21716:SF53">
    <property type="entry name" value="PERMEASE PERM-RELATED"/>
    <property type="match status" value="1"/>
</dbReference>
<comment type="subcellular location">
    <subcellularLocation>
        <location evidence="1">Cell membrane</location>
        <topology evidence="1">Multi-pass membrane protein</topology>
    </subcellularLocation>
</comment>
<comment type="similarity">
    <text evidence="2">Belongs to the autoinducer-2 exporter (AI-2E) (TC 2.A.86) family.</text>
</comment>